<name>A0AAN4ZT74_9BILA</name>
<proteinExistence type="predicted"/>
<accession>A0AAN4ZT74</accession>
<evidence type="ECO:0000313" key="2">
    <source>
        <dbReference type="Proteomes" id="UP001328107"/>
    </source>
</evidence>
<dbReference type="EMBL" id="BTRK01000003">
    <property type="protein sequence ID" value="GMR44458.1"/>
    <property type="molecule type" value="Genomic_DNA"/>
</dbReference>
<organism evidence="1 2">
    <name type="scientific">Pristionchus mayeri</name>
    <dbReference type="NCBI Taxonomy" id="1317129"/>
    <lineage>
        <taxon>Eukaryota</taxon>
        <taxon>Metazoa</taxon>
        <taxon>Ecdysozoa</taxon>
        <taxon>Nematoda</taxon>
        <taxon>Chromadorea</taxon>
        <taxon>Rhabditida</taxon>
        <taxon>Rhabditina</taxon>
        <taxon>Diplogasteromorpha</taxon>
        <taxon>Diplogasteroidea</taxon>
        <taxon>Neodiplogasteridae</taxon>
        <taxon>Pristionchus</taxon>
    </lineage>
</organism>
<feature type="non-terminal residue" evidence="1">
    <location>
        <position position="1"/>
    </location>
</feature>
<dbReference type="Proteomes" id="UP001328107">
    <property type="component" value="Unassembled WGS sequence"/>
</dbReference>
<reference evidence="2" key="1">
    <citation type="submission" date="2022-10" db="EMBL/GenBank/DDBJ databases">
        <title>Genome assembly of Pristionchus species.</title>
        <authorList>
            <person name="Yoshida K."/>
            <person name="Sommer R.J."/>
        </authorList>
    </citation>
    <scope>NUCLEOTIDE SEQUENCE [LARGE SCALE GENOMIC DNA]</scope>
    <source>
        <strain evidence="2">RS5460</strain>
    </source>
</reference>
<dbReference type="AlphaFoldDB" id="A0AAN4ZT74"/>
<protein>
    <submittedName>
        <fullName evidence="1">Uncharacterized protein</fullName>
    </submittedName>
</protein>
<evidence type="ECO:0000313" key="1">
    <source>
        <dbReference type="EMBL" id="GMR44458.1"/>
    </source>
</evidence>
<keyword evidence="2" id="KW-1185">Reference proteome</keyword>
<gene>
    <name evidence="1" type="ORF">PMAYCL1PPCAC_14653</name>
</gene>
<sequence length="201" mass="22987">VQLTRARYIRGDVQAFYTPEHHGERCDEFLMAMADSPHCLSIGSKIRLETIPMDSRSFFSISNIWTIVVKVVDGFLGKDQRVANEAFLHVIRERLICSISRIEGAKAGEEVCHNSPLFPVVERRKFREGSYAELQDCSEEDAIGSIVGIVCGGVEWLISVVYSHWMRRVDSRAQFTGQPRVTHYFVLLAQLVYQRCPMAWF</sequence>
<comment type="caution">
    <text evidence="1">The sequence shown here is derived from an EMBL/GenBank/DDBJ whole genome shotgun (WGS) entry which is preliminary data.</text>
</comment>